<proteinExistence type="predicted"/>
<sequence length="251" mass="28010">DSSESGNSGKGYICDGESEDEQVTEVPQEKRPKSLTSVLEVETKKEVVPIKVDLSKDDDEEPVKNEKAFQIDFDAQKSILSPRSSSFHTPSLSFSSSSSLAISQSSRPIPQSSWLPRLTSSFKKPLSSIEPCCGSGAYAGTDVLHQELNHRFLQSHSELERNSQHSKPSGHEMHQHLHHHQHQHQHTHYYPSPLLASPYFPNPTPVPGVLSPFSAPVPTYGSHMIPPYNKKTGKWCAAHVQIAWKIYCHQK</sequence>
<accession>A0A6S7JZY7</accession>
<protein>
    <submittedName>
        <fullName evidence="2">Uncharacterized protein</fullName>
    </submittedName>
</protein>
<reference evidence="2" key="1">
    <citation type="submission" date="2020-04" db="EMBL/GenBank/DDBJ databases">
        <authorList>
            <person name="Alioto T."/>
            <person name="Alioto T."/>
            <person name="Gomez Garrido J."/>
        </authorList>
    </citation>
    <scope>NUCLEOTIDE SEQUENCE</scope>
    <source>
        <strain evidence="2">A484AB</strain>
    </source>
</reference>
<evidence type="ECO:0000256" key="1">
    <source>
        <dbReference type="SAM" id="MobiDB-lite"/>
    </source>
</evidence>
<evidence type="ECO:0000313" key="3">
    <source>
        <dbReference type="Proteomes" id="UP001152795"/>
    </source>
</evidence>
<gene>
    <name evidence="2" type="ORF">PACLA_8A010044</name>
</gene>
<dbReference type="OrthoDB" id="5984050at2759"/>
<dbReference type="PANTHER" id="PTHR14429:SF22">
    <property type="entry name" value="AGAP013055-PA"/>
    <property type="match status" value="1"/>
</dbReference>
<keyword evidence="3" id="KW-1185">Reference proteome</keyword>
<feature type="region of interest" description="Disordered" evidence="1">
    <location>
        <begin position="156"/>
        <end position="188"/>
    </location>
</feature>
<comment type="caution">
    <text evidence="2">The sequence shown here is derived from an EMBL/GenBank/DDBJ whole genome shotgun (WGS) entry which is preliminary data.</text>
</comment>
<dbReference type="AlphaFoldDB" id="A0A6S7JZY7"/>
<feature type="non-terminal residue" evidence="2">
    <location>
        <position position="251"/>
    </location>
</feature>
<organism evidence="2 3">
    <name type="scientific">Paramuricea clavata</name>
    <name type="common">Red gorgonian</name>
    <name type="synonym">Violescent sea-whip</name>
    <dbReference type="NCBI Taxonomy" id="317549"/>
    <lineage>
        <taxon>Eukaryota</taxon>
        <taxon>Metazoa</taxon>
        <taxon>Cnidaria</taxon>
        <taxon>Anthozoa</taxon>
        <taxon>Octocorallia</taxon>
        <taxon>Malacalcyonacea</taxon>
        <taxon>Plexauridae</taxon>
        <taxon>Paramuricea</taxon>
    </lineage>
</organism>
<feature type="compositionally biased region" description="Basic residues" evidence="1">
    <location>
        <begin position="176"/>
        <end position="187"/>
    </location>
</feature>
<name>A0A6S7JZY7_PARCT</name>
<dbReference type="EMBL" id="CACRXK020023117">
    <property type="protein sequence ID" value="CAB4037467.1"/>
    <property type="molecule type" value="Genomic_DNA"/>
</dbReference>
<dbReference type="InterPro" id="IPR023246">
    <property type="entry name" value="AUTS2"/>
</dbReference>
<dbReference type="Proteomes" id="UP001152795">
    <property type="component" value="Unassembled WGS sequence"/>
</dbReference>
<feature type="non-terminal residue" evidence="2">
    <location>
        <position position="1"/>
    </location>
</feature>
<dbReference type="PANTHER" id="PTHR14429">
    <property type="entry name" value="FIBROSIN FAMILY MEMBER"/>
    <property type="match status" value="1"/>
</dbReference>
<feature type="region of interest" description="Disordered" evidence="1">
    <location>
        <begin position="1"/>
        <end position="37"/>
    </location>
</feature>
<evidence type="ECO:0000313" key="2">
    <source>
        <dbReference type="EMBL" id="CAB4037467.1"/>
    </source>
</evidence>
<feature type="compositionally biased region" description="Basic and acidic residues" evidence="1">
    <location>
        <begin position="157"/>
        <end position="175"/>
    </location>
</feature>